<evidence type="ECO:0000313" key="4">
    <source>
        <dbReference type="Proteomes" id="UP000182108"/>
    </source>
</evidence>
<dbReference type="InterPro" id="IPR036397">
    <property type="entry name" value="RNaseH_sf"/>
</dbReference>
<dbReference type="InterPro" id="IPR054353">
    <property type="entry name" value="IstA-like_C"/>
</dbReference>
<dbReference type="NCBIfam" id="NF033546">
    <property type="entry name" value="transpos_IS21"/>
    <property type="match status" value="1"/>
</dbReference>
<dbReference type="Gene3D" id="3.30.420.10">
    <property type="entry name" value="Ribonuclease H-like superfamily/Ribonuclease H"/>
    <property type="match status" value="1"/>
</dbReference>
<dbReference type="PROSITE" id="PS50994">
    <property type="entry name" value="INTEGRASE"/>
    <property type="match status" value="1"/>
</dbReference>
<dbReference type="OrthoDB" id="9798623at2"/>
<dbReference type="Pfam" id="PF22483">
    <property type="entry name" value="Mu-transpos_C_2"/>
    <property type="match status" value="1"/>
</dbReference>
<proteinExistence type="inferred from homology"/>
<evidence type="ECO:0000256" key="1">
    <source>
        <dbReference type="ARBA" id="ARBA00009277"/>
    </source>
</evidence>
<evidence type="ECO:0000259" key="2">
    <source>
        <dbReference type="PROSITE" id="PS50994"/>
    </source>
</evidence>
<reference evidence="4" key="1">
    <citation type="submission" date="2015-08" db="EMBL/GenBank/DDBJ databases">
        <authorList>
            <person name="Babu N.S."/>
            <person name="Beckwith C.J."/>
            <person name="Beseler K.G."/>
            <person name="Brison A."/>
            <person name="Carone J.V."/>
            <person name="Caskin T.P."/>
            <person name="Diamond M."/>
            <person name="Durham M.E."/>
            <person name="Foxe J.M."/>
            <person name="Go M."/>
            <person name="Henderson B.A."/>
            <person name="Jones I.B."/>
            <person name="McGettigan J.A."/>
            <person name="Micheletti S.J."/>
            <person name="Nasrallah M.E."/>
            <person name="Ortiz D."/>
            <person name="Piller C.R."/>
            <person name="Privatt S.R."/>
            <person name="Schneider S.L."/>
            <person name="Sharp S."/>
            <person name="Smith T.C."/>
            <person name="Stanton J.D."/>
            <person name="Ullery H.E."/>
            <person name="Wilson R.J."/>
            <person name="Serrano M.G."/>
            <person name="Buck G."/>
            <person name="Lee V."/>
            <person name="Wang Y."/>
            <person name="Carvalho R."/>
            <person name="Voegtly L."/>
            <person name="Shi R."/>
            <person name="Duckworth R."/>
            <person name="Johnson A."/>
            <person name="Loviza R."/>
            <person name="Walstead R."/>
            <person name="Shah Z."/>
            <person name="Kiflezghi M."/>
            <person name="Wade K."/>
            <person name="Ball S.L."/>
            <person name="Bradley K.W."/>
            <person name="Asai D.J."/>
            <person name="Bowman C.A."/>
            <person name="Russell D.A."/>
            <person name="Pope W.H."/>
            <person name="Jacobs-Sera D."/>
            <person name="Hendrix R.W."/>
            <person name="Hatfull G.F."/>
        </authorList>
    </citation>
    <scope>NUCLEOTIDE SEQUENCE [LARGE SCALE GENOMIC DNA]</scope>
    <source>
        <strain evidence="4">JCM 19170</strain>
    </source>
</reference>
<dbReference type="AlphaFoldDB" id="A0A0K6IYT5"/>
<gene>
    <name evidence="3" type="ORF">Ga0061068_1292</name>
</gene>
<dbReference type="GO" id="GO:0015074">
    <property type="term" value="P:DNA integration"/>
    <property type="evidence" value="ECO:0007669"/>
    <property type="project" value="InterPro"/>
</dbReference>
<dbReference type="InterPro" id="IPR001584">
    <property type="entry name" value="Integrase_cat-core"/>
</dbReference>
<dbReference type="RefSeq" id="WP_072248013.1">
    <property type="nucleotide sequence ID" value="NZ_CYHH01000029.1"/>
</dbReference>
<evidence type="ECO:0000313" key="3">
    <source>
        <dbReference type="EMBL" id="CUB08204.1"/>
    </source>
</evidence>
<accession>A0A0K6IYT5</accession>
<dbReference type="InterPro" id="IPR012337">
    <property type="entry name" value="RNaseH-like_sf"/>
</dbReference>
<dbReference type="GO" id="GO:0003676">
    <property type="term" value="F:nucleic acid binding"/>
    <property type="evidence" value="ECO:0007669"/>
    <property type="project" value="InterPro"/>
</dbReference>
<keyword evidence="4" id="KW-1185">Reference proteome</keyword>
<dbReference type="PANTHER" id="PTHR35004">
    <property type="entry name" value="TRANSPOSASE RV3428C-RELATED"/>
    <property type="match status" value="1"/>
</dbReference>
<dbReference type="EMBL" id="CYHH01000029">
    <property type="protein sequence ID" value="CUB08204.1"/>
    <property type="molecule type" value="Genomic_DNA"/>
</dbReference>
<name>A0A0K6IYT5_9PROT</name>
<comment type="similarity">
    <text evidence="1">Belongs to the transposase IS21/IS408/IS1162 family.</text>
</comment>
<dbReference type="PANTHER" id="PTHR35004:SF7">
    <property type="entry name" value="INTEGRASE PROTEIN"/>
    <property type="match status" value="1"/>
</dbReference>
<organism evidence="3 4">
    <name type="scientific">Tepidiphilus thermophilus</name>
    <dbReference type="NCBI Taxonomy" id="876478"/>
    <lineage>
        <taxon>Bacteria</taxon>
        <taxon>Pseudomonadati</taxon>
        <taxon>Pseudomonadota</taxon>
        <taxon>Hydrogenophilia</taxon>
        <taxon>Hydrogenophilales</taxon>
        <taxon>Hydrogenophilaceae</taxon>
        <taxon>Tepidiphilus</taxon>
    </lineage>
</organism>
<feature type="domain" description="Integrase catalytic" evidence="2">
    <location>
        <begin position="1"/>
        <end position="157"/>
    </location>
</feature>
<dbReference type="SUPFAM" id="SSF53098">
    <property type="entry name" value="Ribonuclease H-like"/>
    <property type="match status" value="1"/>
</dbReference>
<dbReference type="Pfam" id="PF00665">
    <property type="entry name" value="rve"/>
    <property type="match status" value="1"/>
</dbReference>
<protein>
    <submittedName>
        <fullName evidence="3">Integrase core domain</fullName>
    </submittedName>
</protein>
<sequence length="265" mass="30344">MGGRLLRVHFAVNTLGYSRRFHVWAAPCEDAEHTYEGLIRAFEHFGGVPGEVWVDNQKAAVLAHGLDGGVRFNPGFLALAAHYGFRPKACRPHRPQTKGKDERMVRYVKENFFQRHRAFESLAHLNQLLQKWLAEVADERVHGTHKEVVRERFEAERAHLAPLPPVRFDTSYRQTRRVALDAFIDVRGNRYSVPAHLCGQTVFIHMALDGTLKVFDSEGTVVAEHQLRPKRTGWSVVPEHHARLWQELKVETRSLTAYAEAASWN</sequence>
<dbReference type="Proteomes" id="UP000182108">
    <property type="component" value="Unassembled WGS sequence"/>
</dbReference>